<dbReference type="EMBL" id="PCYI01000002">
    <property type="protein sequence ID" value="PIR45232.1"/>
    <property type="molecule type" value="Genomic_DNA"/>
</dbReference>
<dbReference type="SUPFAM" id="SSF53254">
    <property type="entry name" value="Phosphoglycerate mutase-like"/>
    <property type="match status" value="1"/>
</dbReference>
<dbReference type="InterPro" id="IPR029033">
    <property type="entry name" value="His_PPase_superfam"/>
</dbReference>
<evidence type="ECO:0000313" key="2">
    <source>
        <dbReference type="Proteomes" id="UP000228767"/>
    </source>
</evidence>
<comment type="caution">
    <text evidence="1">The sequence shown here is derived from an EMBL/GenBank/DDBJ whole genome shotgun (WGS) entry which is preliminary data.</text>
</comment>
<dbReference type="CDD" id="cd07040">
    <property type="entry name" value="HP"/>
    <property type="match status" value="1"/>
</dbReference>
<protein>
    <submittedName>
        <fullName evidence="1">Uncharacterized protein</fullName>
    </submittedName>
</protein>
<evidence type="ECO:0000313" key="1">
    <source>
        <dbReference type="EMBL" id="PIR45232.1"/>
    </source>
</evidence>
<proteinExistence type="predicted"/>
<organism evidence="1 2">
    <name type="scientific">Candidatus Vogelbacteria bacterium CG10_big_fil_rev_8_21_14_0_10_51_16</name>
    <dbReference type="NCBI Taxonomy" id="1975045"/>
    <lineage>
        <taxon>Bacteria</taxon>
        <taxon>Candidatus Vogeliibacteriota</taxon>
    </lineage>
</organism>
<sequence>MIKENAGYLILGRHAESERNDTKRNHGFFVSRKERDRLKGVPDHLIPLTSLGKVQSPQMGDRLHERFPVPTQITHSGYRRTVETTYGILTAYSSEERK</sequence>
<accession>A0A2H0RFB2</accession>
<name>A0A2H0RFB2_9BACT</name>
<dbReference type="AlphaFoldDB" id="A0A2H0RFB2"/>
<gene>
    <name evidence="1" type="ORF">COV10_00340</name>
</gene>
<reference evidence="1 2" key="1">
    <citation type="submission" date="2017-09" db="EMBL/GenBank/DDBJ databases">
        <title>Depth-based differentiation of microbial function through sediment-hosted aquifers and enrichment of novel symbionts in the deep terrestrial subsurface.</title>
        <authorList>
            <person name="Probst A.J."/>
            <person name="Ladd B."/>
            <person name="Jarett J.K."/>
            <person name="Geller-Mcgrath D.E."/>
            <person name="Sieber C.M."/>
            <person name="Emerson J.B."/>
            <person name="Anantharaman K."/>
            <person name="Thomas B.C."/>
            <person name="Malmstrom R."/>
            <person name="Stieglmeier M."/>
            <person name="Klingl A."/>
            <person name="Woyke T."/>
            <person name="Ryan C.M."/>
            <person name="Banfield J.F."/>
        </authorList>
    </citation>
    <scope>NUCLEOTIDE SEQUENCE [LARGE SCALE GENOMIC DNA]</scope>
    <source>
        <strain evidence="1">CG10_big_fil_rev_8_21_14_0_10_51_16</strain>
    </source>
</reference>
<dbReference type="Gene3D" id="3.40.50.1240">
    <property type="entry name" value="Phosphoglycerate mutase-like"/>
    <property type="match status" value="1"/>
</dbReference>
<dbReference type="Proteomes" id="UP000228767">
    <property type="component" value="Unassembled WGS sequence"/>
</dbReference>